<dbReference type="HAMAP" id="MF_00374">
    <property type="entry name" value="Ribosomal_uL29"/>
    <property type="match status" value="1"/>
</dbReference>
<proteinExistence type="inferred from homology"/>
<dbReference type="InterPro" id="IPR036049">
    <property type="entry name" value="Ribosomal_uL29_sf"/>
</dbReference>
<evidence type="ECO:0000313" key="6">
    <source>
        <dbReference type="EMBL" id="KGG22010.1"/>
    </source>
</evidence>
<comment type="similarity">
    <text evidence="1 5">Belongs to the universal ribosomal protein uL29 family.</text>
</comment>
<dbReference type="Gene3D" id="1.10.287.310">
    <property type="match status" value="1"/>
</dbReference>
<dbReference type="GO" id="GO:0022625">
    <property type="term" value="C:cytosolic large ribosomal subunit"/>
    <property type="evidence" value="ECO:0007669"/>
    <property type="project" value="TreeGrafter"/>
</dbReference>
<dbReference type="AlphaFoldDB" id="A0A0A2CAU3"/>
<keyword evidence="3 5" id="KW-0687">Ribonucleoprotein</keyword>
<dbReference type="InterPro" id="IPR050063">
    <property type="entry name" value="Ribosomal_protein_uL29"/>
</dbReference>
<evidence type="ECO:0000256" key="1">
    <source>
        <dbReference type="ARBA" id="ARBA00009254"/>
    </source>
</evidence>
<evidence type="ECO:0000256" key="3">
    <source>
        <dbReference type="ARBA" id="ARBA00023274"/>
    </source>
</evidence>
<dbReference type="NCBIfam" id="TIGR00012">
    <property type="entry name" value="L29"/>
    <property type="match status" value="1"/>
</dbReference>
<dbReference type="PANTHER" id="PTHR10916:SF0">
    <property type="entry name" value="LARGE RIBOSOMAL SUBUNIT PROTEIN UL29C"/>
    <property type="match status" value="1"/>
</dbReference>
<protein>
    <recommendedName>
        <fullName evidence="4 5">Large ribosomal subunit protein uL29</fullName>
    </recommendedName>
</protein>
<dbReference type="SUPFAM" id="SSF46561">
    <property type="entry name" value="Ribosomal protein L29 (L29p)"/>
    <property type="match status" value="1"/>
</dbReference>
<keyword evidence="2 5" id="KW-0689">Ribosomal protein</keyword>
<name>A0A0A2CAU3_PROMR</name>
<evidence type="ECO:0000256" key="2">
    <source>
        <dbReference type="ARBA" id="ARBA00022980"/>
    </source>
</evidence>
<sequence>MSDKIQNLRKELFDLRFKQATRQLAKTHRFKEARTELAQLLTVSNERSRSNTSS</sequence>
<gene>
    <name evidence="5" type="primary">rpmC</name>
    <name evidence="5" type="synonym">rpl29</name>
    <name evidence="6" type="ORF">EV03_0329</name>
</gene>
<reference evidence="7" key="1">
    <citation type="journal article" date="2014" name="Sci. Data">
        <title>Genomes of diverse isolates of the marine cyanobacterium Prochlorococcus.</title>
        <authorList>
            <person name="Biller S."/>
            <person name="Berube P."/>
            <person name="Thompson J."/>
            <person name="Kelly L."/>
            <person name="Roggensack S."/>
            <person name="Awad L."/>
            <person name="Roache-Johnson K."/>
            <person name="Ding H."/>
            <person name="Giovannoni S.J."/>
            <person name="Moore L.R."/>
            <person name="Chisholm S.W."/>
        </authorList>
    </citation>
    <scope>NUCLEOTIDE SEQUENCE [LARGE SCALE GENOMIC DNA]</scope>
    <source>
        <strain evidence="7">PAC1</strain>
    </source>
</reference>
<dbReference type="GO" id="GO:0003735">
    <property type="term" value="F:structural constituent of ribosome"/>
    <property type="evidence" value="ECO:0007669"/>
    <property type="project" value="InterPro"/>
</dbReference>
<comment type="caution">
    <text evidence="6">The sequence shown here is derived from an EMBL/GenBank/DDBJ whole genome shotgun (WGS) entry which is preliminary data.</text>
</comment>
<organism evidence="6 7">
    <name type="scientific">Prochlorococcus marinus str. PAC1</name>
    <dbReference type="NCBI Taxonomy" id="59924"/>
    <lineage>
        <taxon>Bacteria</taxon>
        <taxon>Bacillati</taxon>
        <taxon>Cyanobacteriota</taxon>
        <taxon>Cyanophyceae</taxon>
        <taxon>Synechococcales</taxon>
        <taxon>Prochlorococcaceae</taxon>
        <taxon>Prochlorococcus</taxon>
    </lineage>
</organism>
<dbReference type="CDD" id="cd00427">
    <property type="entry name" value="Ribosomal_L29_HIP"/>
    <property type="match status" value="1"/>
</dbReference>
<dbReference type="Pfam" id="PF00831">
    <property type="entry name" value="Ribosomal_L29"/>
    <property type="match status" value="1"/>
</dbReference>
<evidence type="ECO:0000256" key="4">
    <source>
        <dbReference type="ARBA" id="ARBA00035204"/>
    </source>
</evidence>
<dbReference type="InterPro" id="IPR001854">
    <property type="entry name" value="Ribosomal_uL29"/>
</dbReference>
<dbReference type="EMBL" id="JNAX01000004">
    <property type="protein sequence ID" value="KGG22010.1"/>
    <property type="molecule type" value="Genomic_DNA"/>
</dbReference>
<evidence type="ECO:0000313" key="7">
    <source>
        <dbReference type="Proteomes" id="UP000030392"/>
    </source>
</evidence>
<dbReference type="Proteomes" id="UP000030392">
    <property type="component" value="Unassembled WGS sequence"/>
</dbReference>
<dbReference type="PANTHER" id="PTHR10916">
    <property type="entry name" value="60S RIBOSOMAL PROTEIN L35/50S RIBOSOMAL PROTEIN L29"/>
    <property type="match status" value="1"/>
</dbReference>
<accession>A0A0A2CAU3</accession>
<dbReference type="GO" id="GO:0006412">
    <property type="term" value="P:translation"/>
    <property type="evidence" value="ECO:0007669"/>
    <property type="project" value="UniProtKB-UniRule"/>
</dbReference>
<evidence type="ECO:0000256" key="5">
    <source>
        <dbReference type="HAMAP-Rule" id="MF_00374"/>
    </source>
</evidence>